<comment type="caution">
    <text evidence="2">The sequence shown here is derived from an EMBL/GenBank/DDBJ whole genome shotgun (WGS) entry which is preliminary data.</text>
</comment>
<evidence type="ECO:0000313" key="2">
    <source>
        <dbReference type="EMBL" id="MPL59605.1"/>
    </source>
</evidence>
<accession>A0A644SYB6</accession>
<feature type="region of interest" description="Disordered" evidence="1">
    <location>
        <begin position="573"/>
        <end position="618"/>
    </location>
</feature>
<dbReference type="AlphaFoldDB" id="A0A644SYB6"/>
<dbReference type="EMBL" id="VSSQ01000010">
    <property type="protein sequence ID" value="MPL59605.1"/>
    <property type="molecule type" value="Genomic_DNA"/>
</dbReference>
<sequence length="618" mass="70877">MTFSELKDAVDAAYGSPEHEERRKKWQRFIKEFTGKWWNEAELLPEDSRVFCNFIFSTIQTTAPLLTDNRPIWTVLPRRYFFQRVADLYNDALKFVWEMTRMDEKLLDAVYDSLIHGTALFKVYFDPDAANGLGDIAIDIVDPFDFVIAPGYDDPWNASWCGMRKLMPVEDVKRLYPSAEKQITPEEYATEHDQKQDRLAEHDLIGDYILVYEIWLRDNATEDAIEEQYAGKDADGHDVMEAKKVKKAKYPNGRILTFTGGNCILLDDRPSPFKHGRPPYVALHDYKVPHQFWGIGEPDQIENLNREFNVRLQQIVEHARKYTKRNIVVDESAGITTEQVKEAIQKGDQVLMSKAGFAKDVVATLDVPDLPPVITQIMSTLPQLIEEVSGVTDVTKGVTGKRQRQTATEMSMLLESSYTRTRQRVRNLESSIKRLATLIVELMMQFYTEPRNFYIRKDDDVQYGVISNQKSFIEEAMKPQTPDGLMEDDLSEEEKEDIEDYEQLIDAIAETDEVYFDFNIEIQTNSTLPLDRQSLANLMLRLAEMKIVDAQAVLETLRVPGTDKILARLAEQRQKEEEMAKAQSTGGGNPQETQDKAMVQSLLSDLSDQQVKEEAGAY</sequence>
<gene>
    <name evidence="2" type="ORF">SDC9_05159</name>
</gene>
<name>A0A644SYB6_9ZZZZ</name>
<protein>
    <recommendedName>
        <fullName evidence="3">Portal protein</fullName>
    </recommendedName>
</protein>
<dbReference type="InterPro" id="IPR032427">
    <property type="entry name" value="P22_portal"/>
</dbReference>
<organism evidence="2">
    <name type="scientific">bioreactor metagenome</name>
    <dbReference type="NCBI Taxonomy" id="1076179"/>
    <lineage>
        <taxon>unclassified sequences</taxon>
        <taxon>metagenomes</taxon>
        <taxon>ecological metagenomes</taxon>
    </lineage>
</organism>
<reference evidence="2" key="1">
    <citation type="submission" date="2019-08" db="EMBL/GenBank/DDBJ databases">
        <authorList>
            <person name="Kucharzyk K."/>
            <person name="Murdoch R.W."/>
            <person name="Higgins S."/>
            <person name="Loffler F."/>
        </authorList>
    </citation>
    <scope>NUCLEOTIDE SEQUENCE</scope>
</reference>
<evidence type="ECO:0008006" key="3">
    <source>
        <dbReference type="Google" id="ProtNLM"/>
    </source>
</evidence>
<proteinExistence type="predicted"/>
<dbReference type="Pfam" id="PF16510">
    <property type="entry name" value="P22_portal"/>
    <property type="match status" value="1"/>
</dbReference>
<evidence type="ECO:0000256" key="1">
    <source>
        <dbReference type="SAM" id="MobiDB-lite"/>
    </source>
</evidence>